<keyword evidence="2" id="KW-1185">Reference proteome</keyword>
<name>A0A4Y2V905_ARAVE</name>
<reference evidence="1 2" key="1">
    <citation type="journal article" date="2019" name="Sci. Rep.">
        <title>Orb-weaving spider Araneus ventricosus genome elucidates the spidroin gene catalogue.</title>
        <authorList>
            <person name="Kono N."/>
            <person name="Nakamura H."/>
            <person name="Ohtoshi R."/>
            <person name="Moran D.A.P."/>
            <person name="Shinohara A."/>
            <person name="Yoshida Y."/>
            <person name="Fujiwara M."/>
            <person name="Mori M."/>
            <person name="Tomita M."/>
            <person name="Arakawa K."/>
        </authorList>
    </citation>
    <scope>NUCLEOTIDE SEQUENCE [LARGE SCALE GENOMIC DNA]</scope>
</reference>
<dbReference type="AlphaFoldDB" id="A0A4Y2V905"/>
<dbReference type="EMBL" id="BGPR01044893">
    <property type="protein sequence ID" value="GBO21733.1"/>
    <property type="molecule type" value="Genomic_DNA"/>
</dbReference>
<protein>
    <submittedName>
        <fullName evidence="1">Uncharacterized protein</fullName>
    </submittedName>
</protein>
<accession>A0A4Y2V905</accession>
<proteinExistence type="predicted"/>
<dbReference type="Proteomes" id="UP000499080">
    <property type="component" value="Unassembled WGS sequence"/>
</dbReference>
<sequence length="110" mass="12345">MPDLTLKLVQCLLPPGGTESLRMRRRPISKRVLASLVDIVMGGGMGPFSRDSTYLLYGRIRAVVDDSNLGLRPQYWSYCSDCHSEDQDGKAWQGSSFLVPCPMIFKSQLY</sequence>
<gene>
    <name evidence="1" type="ORF">AVEN_234151_1</name>
</gene>
<comment type="caution">
    <text evidence="1">The sequence shown here is derived from an EMBL/GenBank/DDBJ whole genome shotgun (WGS) entry which is preliminary data.</text>
</comment>
<organism evidence="1 2">
    <name type="scientific">Araneus ventricosus</name>
    <name type="common">Orbweaver spider</name>
    <name type="synonym">Epeira ventricosa</name>
    <dbReference type="NCBI Taxonomy" id="182803"/>
    <lineage>
        <taxon>Eukaryota</taxon>
        <taxon>Metazoa</taxon>
        <taxon>Ecdysozoa</taxon>
        <taxon>Arthropoda</taxon>
        <taxon>Chelicerata</taxon>
        <taxon>Arachnida</taxon>
        <taxon>Araneae</taxon>
        <taxon>Araneomorphae</taxon>
        <taxon>Entelegynae</taxon>
        <taxon>Araneoidea</taxon>
        <taxon>Araneidae</taxon>
        <taxon>Araneus</taxon>
    </lineage>
</organism>
<evidence type="ECO:0000313" key="1">
    <source>
        <dbReference type="EMBL" id="GBO21733.1"/>
    </source>
</evidence>
<evidence type="ECO:0000313" key="2">
    <source>
        <dbReference type="Proteomes" id="UP000499080"/>
    </source>
</evidence>